<organism evidence="1 2">
    <name type="scientific">Taxus chinensis</name>
    <name type="common">Chinese yew</name>
    <name type="synonym">Taxus wallichiana var. chinensis</name>
    <dbReference type="NCBI Taxonomy" id="29808"/>
    <lineage>
        <taxon>Eukaryota</taxon>
        <taxon>Viridiplantae</taxon>
        <taxon>Streptophyta</taxon>
        <taxon>Embryophyta</taxon>
        <taxon>Tracheophyta</taxon>
        <taxon>Spermatophyta</taxon>
        <taxon>Pinopsida</taxon>
        <taxon>Pinidae</taxon>
        <taxon>Conifers II</taxon>
        <taxon>Cupressales</taxon>
        <taxon>Taxaceae</taxon>
        <taxon>Taxus</taxon>
    </lineage>
</organism>
<name>A0AA38C4H6_TAXCH</name>
<sequence length="52" mass="6168">MATVKTKREVEIEDDSDVDERLGCMDTNMYRVVEEEDMSKIFQIKIQIKKTK</sequence>
<reference evidence="1 2" key="1">
    <citation type="journal article" date="2021" name="Nat. Plants">
        <title>The Taxus genome provides insights into paclitaxel biosynthesis.</title>
        <authorList>
            <person name="Xiong X."/>
            <person name="Gou J."/>
            <person name="Liao Q."/>
            <person name="Li Y."/>
            <person name="Zhou Q."/>
            <person name="Bi G."/>
            <person name="Li C."/>
            <person name="Du R."/>
            <person name="Wang X."/>
            <person name="Sun T."/>
            <person name="Guo L."/>
            <person name="Liang H."/>
            <person name="Lu P."/>
            <person name="Wu Y."/>
            <person name="Zhang Z."/>
            <person name="Ro D.K."/>
            <person name="Shang Y."/>
            <person name="Huang S."/>
            <person name="Yan J."/>
        </authorList>
    </citation>
    <scope>NUCLEOTIDE SEQUENCE [LARGE SCALE GENOMIC DNA]</scope>
    <source>
        <strain evidence="1">Ta-2019</strain>
    </source>
</reference>
<proteinExistence type="predicted"/>
<dbReference type="AlphaFoldDB" id="A0AA38C4H6"/>
<protein>
    <submittedName>
        <fullName evidence="1">Uncharacterized protein</fullName>
    </submittedName>
</protein>
<gene>
    <name evidence="1" type="ORF">KI387_041376</name>
</gene>
<accession>A0AA38C4H6</accession>
<keyword evidence="2" id="KW-1185">Reference proteome</keyword>
<dbReference type="Proteomes" id="UP000824469">
    <property type="component" value="Unassembled WGS sequence"/>
</dbReference>
<evidence type="ECO:0000313" key="2">
    <source>
        <dbReference type="Proteomes" id="UP000824469"/>
    </source>
</evidence>
<comment type="caution">
    <text evidence="1">The sequence shown here is derived from an EMBL/GenBank/DDBJ whole genome shotgun (WGS) entry which is preliminary data.</text>
</comment>
<evidence type="ECO:0000313" key="1">
    <source>
        <dbReference type="EMBL" id="KAH9293420.1"/>
    </source>
</evidence>
<dbReference type="EMBL" id="JAHRHJ020001158">
    <property type="protein sequence ID" value="KAH9293420.1"/>
    <property type="molecule type" value="Genomic_DNA"/>
</dbReference>
<feature type="non-terminal residue" evidence="1">
    <location>
        <position position="52"/>
    </location>
</feature>